<name>A0A0H3I9U2_PECPM</name>
<evidence type="ECO:0000256" key="5">
    <source>
        <dbReference type="ARBA" id="ARBA00022729"/>
    </source>
</evidence>
<dbReference type="STRING" id="1905730.W5S_3869"/>
<comment type="similarity">
    <text evidence="2">Belongs to the bacterial solute-binding protein 8 family.</text>
</comment>
<sequence>MARYDNVIARNTTRCRLISYASGKQTAMHKTIQRRIYAILAIVFSIFLSGCDSEEKTERMPASPAHHEGWPRTFQTLKGPLTLQQPPLRIVSTSVTISGTLLAINAPLIASGATSPRSAVADSKGFFSQWSQLAEERGVKPLYITEPNAEAIAAAAPDLIVIAATGGDSALKLYEQLSVIAPTLVIDYGDKSWQELAQQLSQVTGHEADALAVITRFEQRVNAVKNAIQLPPQPVSALVYYEDGRGVNLWTDASAQGQLLHELGFQLATPPAWLKTETSQGKRQDIVQVSGENMADSLTGRSLLLFSADENVVKKMLANPFLRYLEPVMQQQAWAMGPDTFRLDYYSASNMLDNIERHFRKP</sequence>
<evidence type="ECO:0000256" key="2">
    <source>
        <dbReference type="ARBA" id="ARBA00008814"/>
    </source>
</evidence>
<comment type="subcellular location">
    <subcellularLocation>
        <location evidence="1">Cell envelope</location>
    </subcellularLocation>
</comment>
<keyword evidence="5" id="KW-0732">Signal</keyword>
<dbReference type="PANTHER" id="PTHR30532:SF24">
    <property type="entry name" value="FERRIC ENTEROBACTIN-BINDING PERIPLASMIC PROTEIN FEPB"/>
    <property type="match status" value="1"/>
</dbReference>
<feature type="domain" description="Fe/B12 periplasmic-binding" evidence="6">
    <location>
        <begin position="89"/>
        <end position="362"/>
    </location>
</feature>
<dbReference type="PANTHER" id="PTHR30532">
    <property type="entry name" value="IRON III DICITRATE-BINDING PERIPLASMIC PROTEIN"/>
    <property type="match status" value="1"/>
</dbReference>
<dbReference type="HOGENOM" id="CLU_038034_4_0_6"/>
<evidence type="ECO:0000256" key="4">
    <source>
        <dbReference type="ARBA" id="ARBA00022496"/>
    </source>
</evidence>
<dbReference type="Pfam" id="PF01497">
    <property type="entry name" value="Peripla_BP_2"/>
    <property type="match status" value="1"/>
</dbReference>
<keyword evidence="4" id="KW-0406">Ion transport</keyword>
<dbReference type="Proteomes" id="UP000008044">
    <property type="component" value="Chromosome"/>
</dbReference>
<accession>A0A0H3I9U2</accession>
<dbReference type="AlphaFoldDB" id="A0A0H3I9U2"/>
<evidence type="ECO:0000313" key="7">
    <source>
        <dbReference type="EMBL" id="AFI91932.1"/>
    </source>
</evidence>
<dbReference type="GO" id="GO:1901678">
    <property type="term" value="P:iron coordination entity transport"/>
    <property type="evidence" value="ECO:0007669"/>
    <property type="project" value="UniProtKB-ARBA"/>
</dbReference>
<gene>
    <name evidence="7" type="ordered locus">W5S_3869</name>
</gene>
<organism evidence="7 8">
    <name type="scientific">Pectobacterium parmentieri</name>
    <dbReference type="NCBI Taxonomy" id="1905730"/>
    <lineage>
        <taxon>Bacteria</taxon>
        <taxon>Pseudomonadati</taxon>
        <taxon>Pseudomonadota</taxon>
        <taxon>Gammaproteobacteria</taxon>
        <taxon>Enterobacterales</taxon>
        <taxon>Pectobacteriaceae</taxon>
        <taxon>Pectobacterium</taxon>
    </lineage>
</organism>
<evidence type="ECO:0000313" key="8">
    <source>
        <dbReference type="Proteomes" id="UP000008044"/>
    </source>
</evidence>
<keyword evidence="4" id="KW-0410">Iron transport</keyword>
<protein>
    <submittedName>
        <fullName evidence="7">Ferrienterobactin-binding periplasmic protein</fullName>
    </submittedName>
</protein>
<dbReference type="KEGG" id="pec:W5S_3869"/>
<dbReference type="NCBIfam" id="NF008200">
    <property type="entry name" value="PRK10957.1"/>
    <property type="match status" value="1"/>
</dbReference>
<evidence type="ECO:0000256" key="3">
    <source>
        <dbReference type="ARBA" id="ARBA00022448"/>
    </source>
</evidence>
<dbReference type="PROSITE" id="PS50983">
    <property type="entry name" value="FE_B12_PBP"/>
    <property type="match status" value="1"/>
</dbReference>
<keyword evidence="3" id="KW-0813">Transport</keyword>
<dbReference type="EMBL" id="CP003415">
    <property type="protein sequence ID" value="AFI91932.1"/>
    <property type="molecule type" value="Genomic_DNA"/>
</dbReference>
<dbReference type="SUPFAM" id="SSF53807">
    <property type="entry name" value="Helical backbone' metal receptor"/>
    <property type="match status" value="1"/>
</dbReference>
<proteinExistence type="inferred from homology"/>
<dbReference type="PATRIC" id="fig|1166016.3.peg.3933"/>
<evidence type="ECO:0000259" key="6">
    <source>
        <dbReference type="PROSITE" id="PS50983"/>
    </source>
</evidence>
<evidence type="ECO:0000256" key="1">
    <source>
        <dbReference type="ARBA" id="ARBA00004196"/>
    </source>
</evidence>
<keyword evidence="4" id="KW-0408">Iron</keyword>
<dbReference type="eggNOG" id="COG4592">
    <property type="taxonomic scope" value="Bacteria"/>
</dbReference>
<reference evidence="7 8" key="1">
    <citation type="journal article" date="2012" name="J. Bacteriol.">
        <title>Genome sequence of Pectobacterium sp. strain SCC3193.</title>
        <authorList>
            <person name="Koskinen J.P."/>
            <person name="Laine P."/>
            <person name="Niemi O."/>
            <person name="Nykyri J."/>
            <person name="Harjunpaa H."/>
            <person name="Auvinen P."/>
            <person name="Paulin L."/>
            <person name="Pirhonen M."/>
            <person name="Palva T."/>
            <person name="Holm L."/>
        </authorList>
    </citation>
    <scope>NUCLEOTIDE SEQUENCE [LARGE SCALE GENOMIC DNA]</scope>
    <source>
        <strain evidence="7 8">SCC3193</strain>
    </source>
</reference>
<dbReference type="Gene3D" id="3.40.50.1980">
    <property type="entry name" value="Nitrogenase molybdenum iron protein domain"/>
    <property type="match status" value="2"/>
</dbReference>
<dbReference type="InterPro" id="IPR002491">
    <property type="entry name" value="ABC_transptr_periplasmic_BD"/>
</dbReference>
<dbReference type="InterPro" id="IPR051313">
    <property type="entry name" value="Bact_iron-sidero_bind"/>
</dbReference>
<dbReference type="GO" id="GO:0030288">
    <property type="term" value="C:outer membrane-bounded periplasmic space"/>
    <property type="evidence" value="ECO:0007669"/>
    <property type="project" value="TreeGrafter"/>
</dbReference>
<dbReference type="OMA" id="YYSGRQM"/>
<dbReference type="FunFam" id="3.40.50.1980:FF:000009">
    <property type="entry name" value="Iron-enterobactin transporter periplasmic binding protein"/>
    <property type="match status" value="1"/>
</dbReference>